<keyword evidence="4" id="KW-0804">Transcription</keyword>
<evidence type="ECO:0000256" key="1">
    <source>
        <dbReference type="ARBA" id="ARBA00004123"/>
    </source>
</evidence>
<dbReference type="PANTHER" id="PTHR31845">
    <property type="entry name" value="FINGER DOMAIN PROTEIN, PUTATIVE-RELATED"/>
    <property type="match status" value="1"/>
</dbReference>
<evidence type="ECO:0000313" key="9">
    <source>
        <dbReference type="Proteomes" id="UP000029867"/>
    </source>
</evidence>
<evidence type="ECO:0000256" key="4">
    <source>
        <dbReference type="ARBA" id="ARBA00023163"/>
    </source>
</evidence>
<accession>A0A099NZ47</accession>
<keyword evidence="5" id="KW-0539">Nucleus</keyword>
<dbReference type="AlphaFoldDB" id="A0A099NZ47"/>
<dbReference type="GO" id="GO:0000976">
    <property type="term" value="F:transcription cis-regulatory region binding"/>
    <property type="evidence" value="ECO:0007669"/>
    <property type="project" value="TreeGrafter"/>
</dbReference>
<evidence type="ECO:0000313" key="8">
    <source>
        <dbReference type="EMBL" id="KGK37299.1"/>
    </source>
</evidence>
<dbReference type="Proteomes" id="UP000029867">
    <property type="component" value="Unassembled WGS sequence"/>
</dbReference>
<comment type="subcellular location">
    <subcellularLocation>
        <location evidence="1">Nucleus</location>
    </subcellularLocation>
</comment>
<dbReference type="Gene3D" id="4.10.240.10">
    <property type="entry name" value="Zn(2)-C6 fungal-type DNA-binding domain"/>
    <property type="match status" value="1"/>
</dbReference>
<dbReference type="InterPro" id="IPR051089">
    <property type="entry name" value="prtT"/>
</dbReference>
<reference evidence="9" key="1">
    <citation type="journal article" date="2014" name="Microb. Cell Fact.">
        <title>Exploiting Issatchenkia orientalis SD108 for succinic acid production.</title>
        <authorList>
            <person name="Xiao H."/>
            <person name="Shao Z."/>
            <person name="Jiang Y."/>
            <person name="Dole S."/>
            <person name="Zhao H."/>
        </authorList>
    </citation>
    <scope>NUCLEOTIDE SEQUENCE [LARGE SCALE GENOMIC DNA]</scope>
    <source>
        <strain evidence="9">SD108</strain>
    </source>
</reference>
<name>A0A099NZ47_PICKU</name>
<organism evidence="8 9">
    <name type="scientific">Pichia kudriavzevii</name>
    <name type="common">Yeast</name>
    <name type="synonym">Issatchenkia orientalis</name>
    <dbReference type="NCBI Taxonomy" id="4909"/>
    <lineage>
        <taxon>Eukaryota</taxon>
        <taxon>Fungi</taxon>
        <taxon>Dikarya</taxon>
        <taxon>Ascomycota</taxon>
        <taxon>Saccharomycotina</taxon>
        <taxon>Pichiomycetes</taxon>
        <taxon>Pichiales</taxon>
        <taxon>Pichiaceae</taxon>
        <taxon>Pichia</taxon>
    </lineage>
</organism>
<dbReference type="CDD" id="cd00067">
    <property type="entry name" value="GAL4"/>
    <property type="match status" value="1"/>
</dbReference>
<feature type="compositionally biased region" description="Acidic residues" evidence="6">
    <location>
        <begin position="229"/>
        <end position="266"/>
    </location>
</feature>
<dbReference type="InterPro" id="IPR001138">
    <property type="entry name" value="Zn2Cys6_DnaBD"/>
</dbReference>
<evidence type="ECO:0000256" key="5">
    <source>
        <dbReference type="ARBA" id="ARBA00023242"/>
    </source>
</evidence>
<evidence type="ECO:0000256" key="3">
    <source>
        <dbReference type="ARBA" id="ARBA00023125"/>
    </source>
</evidence>
<keyword evidence="3" id="KW-0238">DNA-binding</keyword>
<evidence type="ECO:0000259" key="7">
    <source>
        <dbReference type="PROSITE" id="PS50048"/>
    </source>
</evidence>
<evidence type="ECO:0000256" key="6">
    <source>
        <dbReference type="SAM" id="MobiDB-lite"/>
    </source>
</evidence>
<dbReference type="PROSITE" id="PS00463">
    <property type="entry name" value="ZN2_CY6_FUNGAL_1"/>
    <property type="match status" value="1"/>
</dbReference>
<dbReference type="EMBL" id="JQFK01000039">
    <property type="protein sequence ID" value="KGK37299.1"/>
    <property type="molecule type" value="Genomic_DNA"/>
</dbReference>
<gene>
    <name evidence="8" type="ORF">JL09_g3516</name>
</gene>
<feature type="region of interest" description="Disordered" evidence="6">
    <location>
        <begin position="226"/>
        <end position="293"/>
    </location>
</feature>
<feature type="region of interest" description="Disordered" evidence="6">
    <location>
        <begin position="1"/>
        <end position="69"/>
    </location>
</feature>
<dbReference type="eggNOG" id="ENOG502RZM9">
    <property type="taxonomic scope" value="Eukaryota"/>
</dbReference>
<dbReference type="HOGENOM" id="CLU_313100_0_0_1"/>
<dbReference type="GO" id="GO:0008270">
    <property type="term" value="F:zinc ion binding"/>
    <property type="evidence" value="ECO:0007669"/>
    <property type="project" value="InterPro"/>
</dbReference>
<protein>
    <recommendedName>
        <fullName evidence="7">Zn(2)-C6 fungal-type domain-containing protein</fullName>
    </recommendedName>
</protein>
<proteinExistence type="predicted"/>
<keyword evidence="2" id="KW-0805">Transcription regulation</keyword>
<dbReference type="GO" id="GO:0000981">
    <property type="term" value="F:DNA-binding transcription factor activity, RNA polymerase II-specific"/>
    <property type="evidence" value="ECO:0007669"/>
    <property type="project" value="InterPro"/>
</dbReference>
<dbReference type="InterPro" id="IPR016024">
    <property type="entry name" value="ARM-type_fold"/>
</dbReference>
<dbReference type="SUPFAM" id="SSF48371">
    <property type="entry name" value="ARM repeat"/>
    <property type="match status" value="1"/>
</dbReference>
<sequence>MSLNITNKRKIIHHCTSSSSETSETSESSESSRPSDLSGLSSKPLVKRHKPSSASIYPSPETSSPSSPNLARIINPLNLNLSYLPSNHSNLKHLKSCSRCRKHKTKCNYIDVAPYSCSSCAKRGLVCELEVVVPVKRSNIIKNLSNDIENLKKLVNDLIEKDLYLKSLCREKGIKVPGLINNIDSCSRDYSCTMGTTISQNTNQNNHNGHCHENRCGFGNVQQDIGREEAEEQEEEEEADDDEEVDDDDDDDDDDEEEEEEEEEEEGNARESDKKSEKTKMRDNSHINVENYNSQQLRKIKTKKTQLIPTNETITNNLMNDTIITSLMNETITTSLMNETNTTSLMNETNPTSLMNYPKNNTPLQLQSSHNFTLNKCQQSIGNIITPELTDAELDEKLFDNPNIKLYSLNDICCFSYLEINQFIDNFNANYLPFLPILSEIKDIDHLFNTNKLLFWTIVFIITGNIDIYNRYIIKEILSFTDLSTTPTTAISSSVGKDTLDSVTPILLLCCFITKMNSTKYDIKDELDTSIFQWLKVCKDSLQKNQLVNEKSSQYEKNVWSSIFILGNFYSFRLGLKWSQQIDLVLEDQKEQSNYIGQMLNVTILFSKLMDTFLFNNDPHSVNSNDLLLLKSLSNWKFKLNTMKSNLSSLSGSSLAPSLYSTILSSFNFLSLIFILFEPQNENLLNHQITDIIRISNDFYDSIKYLDLFKCPIHLKISLECFCLVLSKLCYSPLFLSNSSIDPLDITPVYTNLFNRLISFVEFNDTKFIFNLLMDFDSNVKVDFFLIDVFDMSSFKSKLLPGLISDFKKFNQKFRSIDSNSNRLSETISKFNSYNLNFDRYNENFSIFRNKVDLVILYSNEILKLPSAENDVKNPSISSIDSSSSSLGSSPSLFENNGFINPSVHLQSPQSIKKDIQVQLSSQSDDMDLLQSLSWN</sequence>
<dbReference type="PANTHER" id="PTHR31845:SF21">
    <property type="entry name" value="REGULATORY PROTEIN LEU3"/>
    <property type="match status" value="1"/>
</dbReference>
<dbReference type="SMART" id="SM00066">
    <property type="entry name" value="GAL4"/>
    <property type="match status" value="1"/>
</dbReference>
<dbReference type="Pfam" id="PF00172">
    <property type="entry name" value="Zn_clus"/>
    <property type="match status" value="1"/>
</dbReference>
<feature type="compositionally biased region" description="Basic and acidic residues" evidence="6">
    <location>
        <begin position="267"/>
        <end position="285"/>
    </location>
</feature>
<dbReference type="GO" id="GO:0005634">
    <property type="term" value="C:nucleus"/>
    <property type="evidence" value="ECO:0007669"/>
    <property type="project" value="UniProtKB-SubCell"/>
</dbReference>
<comment type="caution">
    <text evidence="8">The sequence shown here is derived from an EMBL/GenBank/DDBJ whole genome shotgun (WGS) entry which is preliminary data.</text>
</comment>
<dbReference type="VEuPathDB" id="FungiDB:C5L36_0A09240"/>
<dbReference type="InterPro" id="IPR036864">
    <property type="entry name" value="Zn2-C6_fun-type_DNA-bd_sf"/>
</dbReference>
<dbReference type="PROSITE" id="PS50048">
    <property type="entry name" value="ZN2_CY6_FUNGAL_2"/>
    <property type="match status" value="1"/>
</dbReference>
<dbReference type="SUPFAM" id="SSF57701">
    <property type="entry name" value="Zn2/Cys6 DNA-binding domain"/>
    <property type="match status" value="1"/>
</dbReference>
<feature type="compositionally biased region" description="Low complexity" evidence="6">
    <location>
        <begin position="55"/>
        <end position="68"/>
    </location>
</feature>
<feature type="domain" description="Zn(2)-C6 fungal-type" evidence="7">
    <location>
        <begin position="96"/>
        <end position="129"/>
    </location>
</feature>
<feature type="compositionally biased region" description="Low complexity" evidence="6">
    <location>
        <begin position="16"/>
        <end position="32"/>
    </location>
</feature>
<evidence type="ECO:0000256" key="2">
    <source>
        <dbReference type="ARBA" id="ARBA00023015"/>
    </source>
</evidence>